<evidence type="ECO:0000259" key="2">
    <source>
        <dbReference type="Pfam" id="PF00149"/>
    </source>
</evidence>
<accession>A0A3B1C7M5</accession>
<dbReference type="InterPro" id="IPR029052">
    <property type="entry name" value="Metallo-depent_PP-like"/>
</dbReference>
<dbReference type="SUPFAM" id="SSF49363">
    <property type="entry name" value="Purple acid phosphatase, N-terminal domain"/>
    <property type="match status" value="1"/>
</dbReference>
<reference evidence="3" key="1">
    <citation type="submission" date="2018-06" db="EMBL/GenBank/DDBJ databases">
        <authorList>
            <person name="Zhirakovskaya E."/>
        </authorList>
    </citation>
    <scope>NUCLEOTIDE SEQUENCE</scope>
</reference>
<dbReference type="Pfam" id="PF13414">
    <property type="entry name" value="TPR_11"/>
    <property type="match status" value="1"/>
</dbReference>
<dbReference type="Gene3D" id="3.60.21.10">
    <property type="match status" value="1"/>
</dbReference>
<name>A0A3B1C7M5_9ZZZZ</name>
<dbReference type="AlphaFoldDB" id="A0A3B1C7M5"/>
<dbReference type="InterPro" id="IPR008963">
    <property type="entry name" value="Purple_acid_Pase-like_N"/>
</dbReference>
<dbReference type="PANTHER" id="PTHR45867">
    <property type="entry name" value="PURPLE ACID PHOSPHATASE"/>
    <property type="match status" value="1"/>
</dbReference>
<dbReference type="Gene3D" id="2.60.40.380">
    <property type="entry name" value="Purple acid phosphatase-like, N-terminal"/>
    <property type="match status" value="1"/>
</dbReference>
<evidence type="ECO:0000313" key="3">
    <source>
        <dbReference type="EMBL" id="VAX22651.1"/>
    </source>
</evidence>
<dbReference type="Gene3D" id="1.25.40.10">
    <property type="entry name" value="Tetratricopeptide repeat domain"/>
    <property type="match status" value="2"/>
</dbReference>
<dbReference type="Pfam" id="PF13181">
    <property type="entry name" value="TPR_8"/>
    <property type="match status" value="1"/>
</dbReference>
<dbReference type="SUPFAM" id="SSF56300">
    <property type="entry name" value="Metallo-dependent phosphatases"/>
    <property type="match status" value="1"/>
</dbReference>
<dbReference type="InterPro" id="IPR004843">
    <property type="entry name" value="Calcineurin-like_PHP"/>
</dbReference>
<feature type="domain" description="Calcineurin-like phosphoesterase" evidence="2">
    <location>
        <begin position="132"/>
        <end position="297"/>
    </location>
</feature>
<dbReference type="SMART" id="SM00028">
    <property type="entry name" value="TPR"/>
    <property type="match status" value="5"/>
</dbReference>
<dbReference type="EMBL" id="UOGD01000233">
    <property type="protein sequence ID" value="VAX22651.1"/>
    <property type="molecule type" value="Genomic_DNA"/>
</dbReference>
<evidence type="ECO:0000256" key="1">
    <source>
        <dbReference type="ARBA" id="ARBA00022729"/>
    </source>
</evidence>
<dbReference type="PROSITE" id="PS50005">
    <property type="entry name" value="TPR"/>
    <property type="match status" value="3"/>
</dbReference>
<organism evidence="3">
    <name type="scientific">hydrothermal vent metagenome</name>
    <dbReference type="NCBI Taxonomy" id="652676"/>
    <lineage>
        <taxon>unclassified sequences</taxon>
        <taxon>metagenomes</taxon>
        <taxon>ecological metagenomes</taxon>
    </lineage>
</organism>
<dbReference type="PANTHER" id="PTHR45867:SF3">
    <property type="entry name" value="ACID PHOSPHATASE TYPE 7"/>
    <property type="match status" value="1"/>
</dbReference>
<dbReference type="PROSITE" id="PS50293">
    <property type="entry name" value="TPR_REGION"/>
    <property type="match status" value="1"/>
</dbReference>
<sequence>MMDQMKKKQIIILFVIIASIFGCQQKAENPFVKGPYLQKLGQTEMTVVWENDTTYSGEVFYGKGENLNLTAETNGVSKIQKVVLKNLEAETEYSYQVEVNGYRSSKYSFRTAVKKGSPFSFAAYGDNKGGPFNHKKIADLILSYRPLFVVNNGDMVERGTVYKQWDKLFFTPAHEMMAEIPLVPAIGNHERNAEYYYNYFCLPDNKAWHSFDINGAHFVIVNTEPKYLFDSNEQINWLKNDLEQNKATWTFVFEHVPPFTSGGNYYANDRVAVKNLLHPIYEKYNVDMVIAGHDHHYERSKPIGSRKSKHAVTYIVGGNGGTPMRYIGKQRDFSFKVSRTFGFSLIDIDGSNLRFREISINNKIIDEFTLDKNDPKSVNEYLKNKVYFEDIKDPSKKVRKLYRSVGRRAYKKKKYAEAIPPLKEAFKLDPTCGEAAGLLAACYAKLGDEKNAEKYANKAISITPLLPDSYEAMAEIYKKKKEYKKAIEWYKKQYKVQPDSPGALEDIANIYVNQKKYDQAIDTYKKAVKVLPNDWELHFNLAKLYEKLNMKKEALVEYQKTVQWFYDENKNDEYITSMEKIKELSK</sequence>
<dbReference type="PROSITE" id="PS51257">
    <property type="entry name" value="PROKAR_LIPOPROTEIN"/>
    <property type="match status" value="1"/>
</dbReference>
<dbReference type="InterPro" id="IPR019734">
    <property type="entry name" value="TPR_rpt"/>
</dbReference>
<proteinExistence type="predicted"/>
<dbReference type="InterPro" id="IPR011990">
    <property type="entry name" value="TPR-like_helical_dom_sf"/>
</dbReference>
<dbReference type="Pfam" id="PF14559">
    <property type="entry name" value="TPR_19"/>
    <property type="match status" value="1"/>
</dbReference>
<dbReference type="SUPFAM" id="SSF48452">
    <property type="entry name" value="TPR-like"/>
    <property type="match status" value="1"/>
</dbReference>
<gene>
    <name evidence="3" type="ORF">MNBD_IGNAVI01-2096</name>
</gene>
<protein>
    <recommendedName>
        <fullName evidence="2">Calcineurin-like phosphoesterase domain-containing protein</fullName>
    </recommendedName>
</protein>
<dbReference type="GO" id="GO:0046872">
    <property type="term" value="F:metal ion binding"/>
    <property type="evidence" value="ECO:0007669"/>
    <property type="project" value="InterPro"/>
</dbReference>
<dbReference type="Pfam" id="PF00149">
    <property type="entry name" value="Metallophos"/>
    <property type="match status" value="1"/>
</dbReference>
<keyword evidence="1" id="KW-0732">Signal</keyword>
<dbReference type="GO" id="GO:0003993">
    <property type="term" value="F:acid phosphatase activity"/>
    <property type="evidence" value="ECO:0007669"/>
    <property type="project" value="InterPro"/>
</dbReference>